<dbReference type="Proteomes" id="UP000199365">
    <property type="component" value="Unassembled WGS sequence"/>
</dbReference>
<organism evidence="1 2">
    <name type="scientific">Paraburkholderia tuberum</name>
    <dbReference type="NCBI Taxonomy" id="157910"/>
    <lineage>
        <taxon>Bacteria</taxon>
        <taxon>Pseudomonadati</taxon>
        <taxon>Pseudomonadota</taxon>
        <taxon>Betaproteobacteria</taxon>
        <taxon>Burkholderiales</taxon>
        <taxon>Burkholderiaceae</taxon>
        <taxon>Paraburkholderia</taxon>
    </lineage>
</organism>
<dbReference type="EMBL" id="FNKX01000005">
    <property type="protein sequence ID" value="SDR62488.1"/>
    <property type="molecule type" value="Genomic_DNA"/>
</dbReference>
<keyword evidence="2" id="KW-1185">Reference proteome</keyword>
<proteinExistence type="predicted"/>
<reference evidence="2" key="1">
    <citation type="submission" date="2016-10" db="EMBL/GenBank/DDBJ databases">
        <authorList>
            <person name="Varghese N."/>
            <person name="Submissions S."/>
        </authorList>
    </citation>
    <scope>NUCLEOTIDE SEQUENCE [LARGE SCALE GENOMIC DNA]</scope>
    <source>
        <strain evidence="2">DUS833</strain>
    </source>
</reference>
<evidence type="ECO:0000313" key="2">
    <source>
        <dbReference type="Proteomes" id="UP000199365"/>
    </source>
</evidence>
<name>A0A1H1KJJ2_9BURK</name>
<dbReference type="AlphaFoldDB" id="A0A1H1KJJ2"/>
<evidence type="ECO:0000313" key="1">
    <source>
        <dbReference type="EMBL" id="SDR62488.1"/>
    </source>
</evidence>
<gene>
    <name evidence="1" type="ORF">SAMN05445850_8219</name>
</gene>
<protein>
    <submittedName>
        <fullName evidence="1">Uncharacterized protein</fullName>
    </submittedName>
</protein>
<sequence>MDILNINYSVIHGRVNRGGGTASVRLPLSFIQRQMHCLSETHELSLKASFVSAMRRINIVNAREGAVQ</sequence>
<accession>A0A1H1KJJ2</accession>